<reference evidence="2 3" key="1">
    <citation type="journal article" date="2012" name="J. Bacteriol.">
        <title>Genome sequence of the human- and animal-pathogenic strain Nocardia cyriacigeorgica GUH-2.</title>
        <authorList>
            <person name="Zoropogui A."/>
            <person name="Pujic P."/>
            <person name="Normand P."/>
            <person name="Barbe V."/>
            <person name="Beaman B."/>
            <person name="Beaman L."/>
            <person name="Boiron P."/>
            <person name="Colinon C."/>
            <person name="Deredjian A."/>
            <person name="Graindorge A."/>
            <person name="Mangenot S."/>
            <person name="Nazaret S."/>
            <person name="Neto M."/>
            <person name="Petit S."/>
            <person name="Roche D."/>
            <person name="Vallenet D."/>
            <person name="Rodriguez-Nava V."/>
            <person name="Richard Y."/>
            <person name="Cournoyer B."/>
            <person name="Blaha D."/>
        </authorList>
    </citation>
    <scope>NUCLEOTIDE SEQUENCE [LARGE SCALE GENOMIC DNA]</scope>
    <source>
        <strain evidence="2 3">GUH-2</strain>
    </source>
</reference>
<accession>H6R9V9</accession>
<evidence type="ECO:0000313" key="2">
    <source>
        <dbReference type="EMBL" id="CCF61167.1"/>
    </source>
</evidence>
<dbReference type="eggNOG" id="ENOG503340R">
    <property type="taxonomic scope" value="Bacteria"/>
</dbReference>
<feature type="region of interest" description="Disordered" evidence="1">
    <location>
        <begin position="47"/>
        <end position="113"/>
    </location>
</feature>
<proteinExistence type="predicted"/>
<feature type="compositionally biased region" description="Pro residues" evidence="1">
    <location>
        <begin position="66"/>
        <end position="82"/>
    </location>
</feature>
<dbReference type="STRING" id="1127134.NOCYR_0347"/>
<protein>
    <submittedName>
        <fullName evidence="2">Uncharacterized protein</fullName>
    </submittedName>
</protein>
<dbReference type="HOGENOM" id="CLU_1228858_0_0_11"/>
<keyword evidence="3" id="KW-1185">Reference proteome</keyword>
<dbReference type="EMBL" id="FO082843">
    <property type="protein sequence ID" value="CCF61167.1"/>
    <property type="molecule type" value="Genomic_DNA"/>
</dbReference>
<evidence type="ECO:0000256" key="1">
    <source>
        <dbReference type="SAM" id="MobiDB-lite"/>
    </source>
</evidence>
<sequence length="225" mass="23323">MNEHQAANMARRKRMNRNTLIVIGVLFASFLLCAGLGALVGPTESADESAARTTQFAAPPTTEPVAPEPAPEPEPVAPPATEPEPTTEPVAPPATEPEPTTEPVAPPVREAAGGTYSDHRCAAASDTLVALVSAGLTKSGHTLANGTVVDGSSGTTYFGATTLKPDGRMDNRSDVWIIRDGLVYASTGGARHGSIFPKASDVLDISPGDELVQLADRCVIDLTMP</sequence>
<dbReference type="RefSeq" id="WP_014348644.1">
    <property type="nucleotide sequence ID" value="NC_016887.1"/>
</dbReference>
<gene>
    <name evidence="2" type="ordered locus">NOCYR_0347</name>
</gene>
<dbReference type="Proteomes" id="UP000008190">
    <property type="component" value="Chromosome"/>
</dbReference>
<dbReference type="KEGG" id="ncy:NOCYR_0347"/>
<evidence type="ECO:0000313" key="3">
    <source>
        <dbReference type="Proteomes" id="UP000008190"/>
    </source>
</evidence>
<organism evidence="2 3">
    <name type="scientific">Nocardia cyriacigeorgica (strain GUH-2)</name>
    <dbReference type="NCBI Taxonomy" id="1127134"/>
    <lineage>
        <taxon>Bacteria</taxon>
        <taxon>Bacillati</taxon>
        <taxon>Actinomycetota</taxon>
        <taxon>Actinomycetes</taxon>
        <taxon>Mycobacteriales</taxon>
        <taxon>Nocardiaceae</taxon>
        <taxon>Nocardia</taxon>
    </lineage>
</organism>
<dbReference type="AlphaFoldDB" id="H6R9V9"/>
<name>H6R9V9_NOCCG</name>